<dbReference type="PANTHER" id="PTHR33797:SF2">
    <property type="entry name" value="ORGANIC HYDROPEROXIDE RESISTANCE PROTEIN-LIKE"/>
    <property type="match status" value="1"/>
</dbReference>
<evidence type="ECO:0000313" key="2">
    <source>
        <dbReference type="EMBL" id="GAK48633.1"/>
    </source>
</evidence>
<dbReference type="RefSeq" id="WP_034529473.1">
    <property type="nucleotide sequence ID" value="NZ_BBAZ01000042.1"/>
</dbReference>
<dbReference type="InterPro" id="IPR036102">
    <property type="entry name" value="OsmC/Ohrsf"/>
</dbReference>
<protein>
    <submittedName>
        <fullName evidence="2">Redox protein, regulator of disulfide bond formation</fullName>
    </submittedName>
</protein>
<dbReference type="InterPro" id="IPR019953">
    <property type="entry name" value="OHR"/>
</dbReference>
<accession>A0A081BKR5</accession>
<dbReference type="Proteomes" id="UP000028700">
    <property type="component" value="Unassembled WGS sequence"/>
</dbReference>
<dbReference type="OrthoDB" id="9797508at2"/>
<comment type="caution">
    <text evidence="2">The sequence shown here is derived from an EMBL/GenBank/DDBJ whole genome shotgun (WGS) entry which is preliminary data.</text>
</comment>
<organism evidence="2 3">
    <name type="scientific">Secundilactobacillus oryzae JCM 18671</name>
    <dbReference type="NCBI Taxonomy" id="1291743"/>
    <lineage>
        <taxon>Bacteria</taxon>
        <taxon>Bacillati</taxon>
        <taxon>Bacillota</taxon>
        <taxon>Bacilli</taxon>
        <taxon>Lactobacillales</taxon>
        <taxon>Lactobacillaceae</taxon>
        <taxon>Secundilactobacillus</taxon>
    </lineage>
</organism>
<keyword evidence="3" id="KW-1185">Reference proteome</keyword>
<dbReference type="InterPro" id="IPR015946">
    <property type="entry name" value="KH_dom-like_a/b"/>
</dbReference>
<dbReference type="Pfam" id="PF02566">
    <property type="entry name" value="OsmC"/>
    <property type="match status" value="1"/>
</dbReference>
<dbReference type="AlphaFoldDB" id="A0A081BKR5"/>
<comment type="similarity">
    <text evidence="1">Belongs to the OsmC/Ohr family.</text>
</comment>
<dbReference type="eggNOG" id="COG1764">
    <property type="taxonomic scope" value="Bacteria"/>
</dbReference>
<dbReference type="Gene3D" id="3.30.300.20">
    <property type="match status" value="1"/>
</dbReference>
<name>A0A081BKR5_9LACO</name>
<sequence>MEPKKLYETNVINTDGVNGHVFVEGDGELDVAISDPRNDEAGANPEQFIGLALSTCLNATIEAVEKREHQPHTSQVHVHVTLIKGEHGLEFLVHAKVYIPGVDFETAKTYTAIAEKRCPVSKLLQGSANVKIETVETL</sequence>
<dbReference type="EMBL" id="BBJM01000043">
    <property type="protein sequence ID" value="GAK48633.1"/>
    <property type="molecule type" value="Genomic_DNA"/>
</dbReference>
<dbReference type="GO" id="GO:0006979">
    <property type="term" value="P:response to oxidative stress"/>
    <property type="evidence" value="ECO:0007669"/>
    <property type="project" value="InterPro"/>
</dbReference>
<evidence type="ECO:0000313" key="3">
    <source>
        <dbReference type="Proteomes" id="UP000028700"/>
    </source>
</evidence>
<evidence type="ECO:0000256" key="1">
    <source>
        <dbReference type="ARBA" id="ARBA00007378"/>
    </source>
</evidence>
<gene>
    <name evidence="2" type="ORF">LOSG293_430050</name>
</gene>
<reference evidence="2" key="1">
    <citation type="journal article" date="2014" name="Genome Announc.">
        <title>Draft Genome Sequence of Lactobacillus oryzae Strain SG293T.</title>
        <authorList>
            <person name="Tanizawa Y."/>
            <person name="Fujisawa T."/>
            <person name="Mochizuki T."/>
            <person name="Kaminuma E."/>
            <person name="Nakamura Y."/>
            <person name="Tohno M."/>
        </authorList>
    </citation>
    <scope>NUCLEOTIDE SEQUENCE [LARGE SCALE GENOMIC DNA]</scope>
    <source>
        <strain evidence="2">SG293</strain>
    </source>
</reference>
<dbReference type="PANTHER" id="PTHR33797">
    <property type="entry name" value="ORGANIC HYDROPEROXIDE RESISTANCE PROTEIN-LIKE"/>
    <property type="match status" value="1"/>
</dbReference>
<proteinExistence type="inferred from homology"/>
<dbReference type="SUPFAM" id="SSF82784">
    <property type="entry name" value="OsmC-like"/>
    <property type="match status" value="1"/>
</dbReference>
<dbReference type="InterPro" id="IPR003718">
    <property type="entry name" value="OsmC/Ohr_fam"/>
</dbReference>